<gene>
    <name evidence="5" type="ORF">PanWU01x14_184990</name>
</gene>
<evidence type="ECO:0000256" key="2">
    <source>
        <dbReference type="ARBA" id="ARBA00022821"/>
    </source>
</evidence>
<evidence type="ECO:0000313" key="5">
    <source>
        <dbReference type="EMBL" id="PON55821.1"/>
    </source>
</evidence>
<keyword evidence="2" id="KW-0611">Plant defense</keyword>
<dbReference type="InterPro" id="IPR027417">
    <property type="entry name" value="P-loop_NTPase"/>
</dbReference>
<dbReference type="Gene3D" id="3.80.10.10">
    <property type="entry name" value="Ribonuclease Inhibitor"/>
    <property type="match status" value="1"/>
</dbReference>
<sequence>MAAIPGSRSPEAKQQIQREMTLSWVHFSLKKLNLHLGTGGIGKTTLARKVYDDEVVRGHFDCRAWINVSQSYNTEKLLWIMSKQLFAAGEFISGDLDTTTEDLISSLRQYLKTRRYVIIIDDVRQIDLWSIMKHALPSNNQGSRIIVTSRNDTIAAFCKESSSDLIQKLQPWSLENSSELFCKRAFQAEFGGHCPQELGQLSLKTVRKCEGLPLVIAAVAVDKLTNSVLVTMFEKFKLLKVLDFTKVHIDYLPKDLGNLFHLTYLSLRNKKVKKLPKSIGIGNLEDLQTLVTVEVNPDRIGILAELEKLKKLRSLAISNLTVEFGNIVRAAIEKMNPLESLVLHSINHDEVLDLQSISTPHQLRHLVVIVDYESCPTGFHDLRTYAYWV</sequence>
<evidence type="ECO:0000256" key="1">
    <source>
        <dbReference type="ARBA" id="ARBA00022737"/>
    </source>
</evidence>
<dbReference type="EMBL" id="JXTB01000178">
    <property type="protein sequence ID" value="PON55821.1"/>
    <property type="molecule type" value="Genomic_DNA"/>
</dbReference>
<dbReference type="GO" id="GO:0006952">
    <property type="term" value="P:defense response"/>
    <property type="evidence" value="ECO:0007669"/>
    <property type="project" value="UniProtKB-KW"/>
</dbReference>
<organism evidence="5 6">
    <name type="scientific">Parasponia andersonii</name>
    <name type="common">Sponia andersonii</name>
    <dbReference type="NCBI Taxonomy" id="3476"/>
    <lineage>
        <taxon>Eukaryota</taxon>
        <taxon>Viridiplantae</taxon>
        <taxon>Streptophyta</taxon>
        <taxon>Embryophyta</taxon>
        <taxon>Tracheophyta</taxon>
        <taxon>Spermatophyta</taxon>
        <taxon>Magnoliopsida</taxon>
        <taxon>eudicotyledons</taxon>
        <taxon>Gunneridae</taxon>
        <taxon>Pentapetalae</taxon>
        <taxon>rosids</taxon>
        <taxon>fabids</taxon>
        <taxon>Rosales</taxon>
        <taxon>Cannabaceae</taxon>
        <taxon>Parasponia</taxon>
    </lineage>
</organism>
<dbReference type="Gene3D" id="3.40.50.300">
    <property type="entry name" value="P-loop containing nucleotide triphosphate hydrolases"/>
    <property type="match status" value="1"/>
</dbReference>
<dbReference type="SUPFAM" id="SSF52047">
    <property type="entry name" value="RNI-like"/>
    <property type="match status" value="1"/>
</dbReference>
<protein>
    <submittedName>
        <fullName evidence="5">NB-ARC domain, LRR domain containing protein</fullName>
    </submittedName>
</protein>
<dbReference type="InterPro" id="IPR055414">
    <property type="entry name" value="LRR_R13L4/SHOC2-like"/>
</dbReference>
<dbReference type="Proteomes" id="UP000237105">
    <property type="component" value="Unassembled WGS sequence"/>
</dbReference>
<dbReference type="Pfam" id="PF23598">
    <property type="entry name" value="LRR_14"/>
    <property type="match status" value="1"/>
</dbReference>
<dbReference type="InterPro" id="IPR002182">
    <property type="entry name" value="NB-ARC"/>
</dbReference>
<proteinExistence type="predicted"/>
<accession>A0A2P5C486</accession>
<dbReference type="Pfam" id="PF00931">
    <property type="entry name" value="NB-ARC"/>
    <property type="match status" value="1"/>
</dbReference>
<dbReference type="PANTHER" id="PTHR36766:SF63">
    <property type="entry name" value="NB-ARC DOMAIN-CONTAINING PROTEIN"/>
    <property type="match status" value="1"/>
</dbReference>
<reference evidence="6" key="1">
    <citation type="submission" date="2016-06" db="EMBL/GenBank/DDBJ databases">
        <title>Parallel loss of symbiosis genes in relatives of nitrogen-fixing non-legume Parasponia.</title>
        <authorList>
            <person name="Van Velzen R."/>
            <person name="Holmer R."/>
            <person name="Bu F."/>
            <person name="Rutten L."/>
            <person name="Van Zeijl A."/>
            <person name="Liu W."/>
            <person name="Santuari L."/>
            <person name="Cao Q."/>
            <person name="Sharma T."/>
            <person name="Shen D."/>
            <person name="Roswanjaya Y."/>
            <person name="Wardhani T."/>
            <person name="Kalhor M.S."/>
            <person name="Jansen J."/>
            <person name="Van den Hoogen J."/>
            <person name="Gungor B."/>
            <person name="Hartog M."/>
            <person name="Hontelez J."/>
            <person name="Verver J."/>
            <person name="Yang W.-C."/>
            <person name="Schijlen E."/>
            <person name="Repin R."/>
            <person name="Schilthuizen M."/>
            <person name="Schranz E."/>
            <person name="Heidstra R."/>
            <person name="Miyata K."/>
            <person name="Fedorova E."/>
            <person name="Kohlen W."/>
            <person name="Bisseling T."/>
            <person name="Smit S."/>
            <person name="Geurts R."/>
        </authorList>
    </citation>
    <scope>NUCLEOTIDE SEQUENCE [LARGE SCALE GENOMIC DNA]</scope>
    <source>
        <strain evidence="6">cv. WU1-14</strain>
    </source>
</reference>
<feature type="domain" description="Disease resistance R13L4/SHOC-2-like LRR" evidence="4">
    <location>
        <begin position="230"/>
        <end position="290"/>
    </location>
</feature>
<dbReference type="OrthoDB" id="1194567at2759"/>
<evidence type="ECO:0000259" key="3">
    <source>
        <dbReference type="Pfam" id="PF00931"/>
    </source>
</evidence>
<dbReference type="PRINTS" id="PR00364">
    <property type="entry name" value="DISEASERSIST"/>
</dbReference>
<comment type="caution">
    <text evidence="5">The sequence shown here is derived from an EMBL/GenBank/DDBJ whole genome shotgun (WGS) entry which is preliminary data.</text>
</comment>
<keyword evidence="1" id="KW-0677">Repeat</keyword>
<evidence type="ECO:0000259" key="4">
    <source>
        <dbReference type="Pfam" id="PF23598"/>
    </source>
</evidence>
<feature type="domain" description="NB-ARC" evidence="3">
    <location>
        <begin position="36"/>
        <end position="189"/>
    </location>
</feature>
<dbReference type="AlphaFoldDB" id="A0A2P5C486"/>
<dbReference type="GO" id="GO:0043531">
    <property type="term" value="F:ADP binding"/>
    <property type="evidence" value="ECO:0007669"/>
    <property type="project" value="InterPro"/>
</dbReference>
<dbReference type="SUPFAM" id="SSF52540">
    <property type="entry name" value="P-loop containing nucleoside triphosphate hydrolases"/>
    <property type="match status" value="1"/>
</dbReference>
<dbReference type="InterPro" id="IPR032675">
    <property type="entry name" value="LRR_dom_sf"/>
</dbReference>
<name>A0A2P5C486_PARAD</name>
<keyword evidence="6" id="KW-1185">Reference proteome</keyword>
<dbReference type="PANTHER" id="PTHR36766">
    <property type="entry name" value="PLANT BROAD-SPECTRUM MILDEW RESISTANCE PROTEIN RPW8"/>
    <property type="match status" value="1"/>
</dbReference>
<evidence type="ECO:0000313" key="6">
    <source>
        <dbReference type="Proteomes" id="UP000237105"/>
    </source>
</evidence>